<gene>
    <name evidence="2" type="ORF">PR048_000596</name>
</gene>
<proteinExistence type="predicted"/>
<keyword evidence="3" id="KW-1185">Reference proteome</keyword>
<dbReference type="Proteomes" id="UP001159363">
    <property type="component" value="Chromosome 1"/>
</dbReference>
<protein>
    <submittedName>
        <fullName evidence="2">Uncharacterized protein</fullName>
    </submittedName>
</protein>
<evidence type="ECO:0000313" key="3">
    <source>
        <dbReference type="Proteomes" id="UP001159363"/>
    </source>
</evidence>
<feature type="region of interest" description="Disordered" evidence="1">
    <location>
        <begin position="545"/>
        <end position="589"/>
    </location>
</feature>
<name>A0ABQ9IF35_9NEOP</name>
<feature type="compositionally biased region" description="Basic residues" evidence="1">
    <location>
        <begin position="128"/>
        <end position="142"/>
    </location>
</feature>
<dbReference type="EMBL" id="JARBHB010000001">
    <property type="protein sequence ID" value="KAJ8895271.1"/>
    <property type="molecule type" value="Genomic_DNA"/>
</dbReference>
<reference evidence="2 3" key="1">
    <citation type="submission" date="2023-02" db="EMBL/GenBank/DDBJ databases">
        <title>LHISI_Scaffold_Assembly.</title>
        <authorList>
            <person name="Stuart O.P."/>
            <person name="Cleave R."/>
            <person name="Magrath M.J.L."/>
            <person name="Mikheyev A.S."/>
        </authorList>
    </citation>
    <scope>NUCLEOTIDE SEQUENCE [LARGE SCALE GENOMIC DNA]</scope>
    <source>
        <strain evidence="2">Daus_M_001</strain>
        <tissue evidence="2">Leg muscle</tissue>
    </source>
</reference>
<sequence>MGLAPLLVRWSSETLKVSLDVTTPFVCQGAVDYLPRFRYAVMIKESRILPKVKGVAYLEAVGAFEAEKRVSDKGYTGRRYKVHNRPNGQGSEPTRSVPIVTCCVGQVGVFGMYCYRQLSGRVSPLRSGGRRRKGSGGRRRKGKPEWKWERIRTKELRRPDTCRPQYLALVGTLLVSKLRSFAALLVVIGSTSGGKRDLDVRVRSGASAVAFIAFTTSTSLTLSPFHHHNLPDALNNAPCILPGNPHHTHTHTPFSRDARPHFSALYTDQLIDKQDYMTRSHIIQAWWPLHISLVNLDSANTKAGDSTKPGGPKATEPVLASTPITPPDVGRLLPDRRLASVAHQKSSVVVGSMQADKWPKRLGVGRRVGVYCSSLLPDFWRRRSGFNPRPGNSRFSHVGLVPDDAVGRWVFSGISRTPRYFIPALLHTSIFFIGSQYLDCLSARLGVLLTFQVTVSVYRKARWTSEPAVVEWTSFSDRQLVRREARGEISDKREENLRLSQGWQATAESAGWRDLNEPALLFGKHPRQGKVLSPGPVLYKSGAMAVRGHRESRRQKDDSRRGPPGPWSRFDSRLQPSSRRSTRSRRRYHRELPGVDASRVKEAVERLCFWERGSGKGWVVGSVGSCAGAQGRGSSEEGQVCLRNFHPLRRLFLCLACVSTSFDVRGILIASLGCHVSGTGMKRRGKREIPEKIRRPTVSSSTIPTCKNPVTNHAHYNQITERGGAVVTHWTRIREDTCSIPGPANPDFGLPWFPYITPGECLVLVPTRGQGPFFPQSLLYAQLAPSLMTSLSTRRSPHGSGLSVTKVEAKSSSENVWTFSGGMPVFWNTAVILAGVIECRKTSFTIAGRWNIVIVGPGLVFKQWAQLDYSALEDSLASLHLHHYDNGAADLGGPNTRKWLGVNAIRELGLVERVHSGQELRVVSTCVIIVYSSSYVRVCKPTHMMSKDLTNLTPASHYPQNEGLKELKCHVTWCFVRACANTSCVLFSTMDVLNFTKYRLTPAKLVPQSL</sequence>
<evidence type="ECO:0000313" key="2">
    <source>
        <dbReference type="EMBL" id="KAJ8895271.1"/>
    </source>
</evidence>
<feature type="compositionally biased region" description="Basic residues" evidence="1">
    <location>
        <begin position="580"/>
        <end position="589"/>
    </location>
</feature>
<feature type="region of interest" description="Disordered" evidence="1">
    <location>
        <begin position="302"/>
        <end position="328"/>
    </location>
</feature>
<comment type="caution">
    <text evidence="2">The sequence shown here is derived from an EMBL/GenBank/DDBJ whole genome shotgun (WGS) entry which is preliminary data.</text>
</comment>
<accession>A0ABQ9IF35</accession>
<feature type="region of interest" description="Disordered" evidence="1">
    <location>
        <begin position="124"/>
        <end position="145"/>
    </location>
</feature>
<organism evidence="2 3">
    <name type="scientific">Dryococelus australis</name>
    <dbReference type="NCBI Taxonomy" id="614101"/>
    <lineage>
        <taxon>Eukaryota</taxon>
        <taxon>Metazoa</taxon>
        <taxon>Ecdysozoa</taxon>
        <taxon>Arthropoda</taxon>
        <taxon>Hexapoda</taxon>
        <taxon>Insecta</taxon>
        <taxon>Pterygota</taxon>
        <taxon>Neoptera</taxon>
        <taxon>Polyneoptera</taxon>
        <taxon>Phasmatodea</taxon>
        <taxon>Verophasmatodea</taxon>
        <taxon>Anareolatae</taxon>
        <taxon>Phasmatidae</taxon>
        <taxon>Eurycanthinae</taxon>
        <taxon>Dryococelus</taxon>
    </lineage>
</organism>
<evidence type="ECO:0000256" key="1">
    <source>
        <dbReference type="SAM" id="MobiDB-lite"/>
    </source>
</evidence>